<dbReference type="OrthoDB" id="2019572at2759"/>
<dbReference type="AlphaFoldDB" id="A0A5K1AFR4"/>
<dbReference type="InterPro" id="IPR014756">
    <property type="entry name" value="Ig_E-set"/>
</dbReference>
<dbReference type="InterPro" id="IPR011043">
    <property type="entry name" value="Gal_Oxase/kelch_b-propeller"/>
</dbReference>
<dbReference type="PANTHER" id="PTHR32208">
    <property type="entry name" value="SECRETED PROTEIN-RELATED"/>
    <property type="match status" value="1"/>
</dbReference>
<dbReference type="EMBL" id="LR721780">
    <property type="protein sequence ID" value="VVW00624.1"/>
    <property type="molecule type" value="Genomic_DNA"/>
</dbReference>
<evidence type="ECO:0000259" key="2">
    <source>
        <dbReference type="Pfam" id="PF07250"/>
    </source>
</evidence>
<dbReference type="Pfam" id="PF07250">
    <property type="entry name" value="Glyoxal_oxid_N"/>
    <property type="match status" value="1"/>
</dbReference>
<dbReference type="Gene3D" id="2.60.40.10">
    <property type="entry name" value="Immunoglobulins"/>
    <property type="match status" value="1"/>
</dbReference>
<keyword evidence="1" id="KW-0732">Signal</keyword>
<sequence>MANPEEEEGNKIKNMGRLHQVQKPTTAAAVLLPLLLLLFLPPSAAFTPHRYYHHHRRPHQLNLTPQSAVSGGRDGGQWELLQRCIGVSAMHMILLHNDRVTIFDRTSGGPSNISFPNCDPAATSECTAHSVEYDVAANSVRPLTVLTDTWCSSGATLPDGKLVQTGGWTTGGRNVRVFQSCDDWNCDWQEIADGLAAPRWYASNHILPDGRQIIIGGRRQFTYEFYPKDSTNPGAIYFPFLHETFNYMSEDNLYPFVHLLPDGNLFVFANNQSIMFDYRRNAVVKRFPVMPGGGSRNYPSTGSSVMLPLVMNSDPAMIKVEVLICGGAPARSFFRAHNDGTFVDALSTCGRITVTDRTPEWSMETMPMPRVMSDMLLLPTGDVLIINGASSGTAGWESARKPVVSPVIYRTWRTSGSRFDLQNPTTIPRMYHSTAVLLRDGRVLVGGSNTHPRYNFTSLFPTDLSLERFSPDYCFSPSRPTILSPTSQTSLAYGQNFALEFSVSGVNPSEVPVSVSMVAPPFNTHSYSMNQRMLVLQWNGRVALAASSSSSPAYDVWVSAPPSSAVAPPGYYLLFVVVEDAASEGIWVHIQ</sequence>
<evidence type="ECO:0000313" key="4">
    <source>
        <dbReference type="EMBL" id="VVW00624.1"/>
    </source>
</evidence>
<evidence type="ECO:0000256" key="1">
    <source>
        <dbReference type="ARBA" id="ARBA00022729"/>
    </source>
</evidence>
<dbReference type="InterPro" id="IPR013783">
    <property type="entry name" value="Ig-like_fold"/>
</dbReference>
<dbReference type="InterPro" id="IPR015202">
    <property type="entry name" value="GO-like_E_set"/>
</dbReference>
<accession>A0A5K1AFR4</accession>
<dbReference type="OMA" id="WYMLFAV"/>
<evidence type="ECO:0008006" key="5">
    <source>
        <dbReference type="Google" id="ProtNLM"/>
    </source>
</evidence>
<dbReference type="SUPFAM" id="SSF50965">
    <property type="entry name" value="Galactose oxidase, central domain"/>
    <property type="match status" value="1"/>
</dbReference>
<dbReference type="Pfam" id="PF09118">
    <property type="entry name" value="GO-like_E_set"/>
    <property type="match status" value="1"/>
</dbReference>
<dbReference type="PANTHER" id="PTHR32208:SF62">
    <property type="entry name" value="OXIDASE, PUTATIVE, EXPRESSED-RELATED"/>
    <property type="match status" value="1"/>
</dbReference>
<gene>
    <name evidence="4" type="ORF">NYM_LOCUS13942</name>
</gene>
<protein>
    <recommendedName>
        <fullName evidence="5">Galactose oxidase-like Early set domain-containing protein</fullName>
    </recommendedName>
</protein>
<organism evidence="4">
    <name type="scientific">Nymphaea colorata</name>
    <name type="common">pocket water lily</name>
    <dbReference type="NCBI Taxonomy" id="210225"/>
    <lineage>
        <taxon>Eukaryota</taxon>
        <taxon>Viridiplantae</taxon>
        <taxon>Streptophyta</taxon>
        <taxon>Embryophyta</taxon>
        <taxon>Tracheophyta</taxon>
        <taxon>Spermatophyta</taxon>
        <taxon>Magnoliopsida</taxon>
        <taxon>Nymphaeales</taxon>
        <taxon>Nymphaeaceae</taxon>
        <taxon>Nymphaea</taxon>
    </lineage>
</organism>
<dbReference type="InterPro" id="IPR037293">
    <property type="entry name" value="Gal_Oxidase_central_sf"/>
</dbReference>
<dbReference type="Gene3D" id="2.130.10.80">
    <property type="entry name" value="Galactose oxidase/kelch, beta-propeller"/>
    <property type="match status" value="1"/>
</dbReference>
<feature type="domain" description="Glyoxal oxidase N-terminal" evidence="2">
    <location>
        <begin position="90"/>
        <end position="473"/>
    </location>
</feature>
<dbReference type="Gramene" id="NC2G0286200.1">
    <property type="protein sequence ID" value="NC2G0286200.1:cds"/>
    <property type="gene ID" value="NC2G0286200"/>
</dbReference>
<dbReference type="CDD" id="cd02851">
    <property type="entry name" value="E_set_GO_C"/>
    <property type="match status" value="1"/>
</dbReference>
<proteinExistence type="predicted"/>
<evidence type="ECO:0000259" key="3">
    <source>
        <dbReference type="Pfam" id="PF09118"/>
    </source>
</evidence>
<dbReference type="SUPFAM" id="SSF81296">
    <property type="entry name" value="E set domains"/>
    <property type="match status" value="1"/>
</dbReference>
<feature type="domain" description="Galactose oxidase-like Early set" evidence="3">
    <location>
        <begin position="479"/>
        <end position="590"/>
    </location>
</feature>
<name>A0A5K1AFR4_9MAGN</name>
<dbReference type="InterPro" id="IPR009880">
    <property type="entry name" value="Glyoxal_oxidase_N"/>
</dbReference>
<reference evidence="4" key="1">
    <citation type="submission" date="2019-09" db="EMBL/GenBank/DDBJ databases">
        <authorList>
            <person name="Zhang L."/>
        </authorList>
    </citation>
    <scope>NUCLEOTIDE SEQUENCE</scope>
</reference>